<dbReference type="EMBL" id="MN448294">
    <property type="protein sequence ID" value="QFG74830.1"/>
    <property type="molecule type" value="Genomic_DNA"/>
</dbReference>
<sequence length="240" mass="28144">MAKTAKKKWLSRFFTRKNKTKRKPSKRKTSKQKHPKRKHSKRKHLTRKRTKAGFLCSSVKKDCNGNELQLTRGNCVICEKNNTPQLSSRMHHCRLCGERICEKHTLKFNKTDIKDEDAIRKKINDCVKKKNKNIGSNVMKLLVNNLKDCVADKIIICNDFHYLGTYLYNLQIAQQQLLNEHEKKQKHIKIKSLLSKIKHRTQIDLADATEEAMKKQAAKFKRENKIEDAKNVVLLLRLKD</sequence>
<evidence type="ECO:0000313" key="2">
    <source>
        <dbReference type="EMBL" id="QFG74830.1"/>
    </source>
</evidence>
<feature type="region of interest" description="Disordered" evidence="1">
    <location>
        <begin position="1"/>
        <end position="49"/>
    </location>
</feature>
<dbReference type="Gene3D" id="3.30.40.10">
    <property type="entry name" value="Zinc/RING finger domain, C3HC4 (zinc finger)"/>
    <property type="match status" value="1"/>
</dbReference>
<evidence type="ECO:0008006" key="3">
    <source>
        <dbReference type="Google" id="ProtNLM"/>
    </source>
</evidence>
<protein>
    <recommendedName>
        <fullName evidence="3">FYVE-type domain-containing protein</fullName>
    </recommendedName>
</protein>
<dbReference type="SUPFAM" id="SSF57903">
    <property type="entry name" value="FYVE/PHD zinc finger"/>
    <property type="match status" value="1"/>
</dbReference>
<evidence type="ECO:0000256" key="1">
    <source>
        <dbReference type="SAM" id="MobiDB-lite"/>
    </source>
</evidence>
<dbReference type="InterPro" id="IPR011011">
    <property type="entry name" value="Znf_FYVE_PHD"/>
</dbReference>
<reference evidence="2" key="1">
    <citation type="journal article" date="2019" name="Philos. Trans. R. Soc. Lond., B, Biol. Sci.">
        <title>Targeted metagenomic recovery of four divergent viruses reveals shared and distinctive characteristics of giant viruses of marine eukaryotes.</title>
        <authorList>
            <person name="Needham D.M."/>
            <person name="Poirier C."/>
            <person name="Hehenberger E."/>
            <person name="Jimenez V."/>
            <person name="Swalwell J.E."/>
            <person name="Santoro A.E."/>
            <person name="Worden A.Z."/>
        </authorList>
    </citation>
    <scope>NUCLEOTIDE SEQUENCE</scope>
    <source>
        <strain evidence="2">OPacV-421</strain>
    </source>
</reference>
<organism evidence="2">
    <name type="scientific">Megaviridae environmental sample</name>
    <dbReference type="NCBI Taxonomy" id="1737588"/>
    <lineage>
        <taxon>Viruses</taxon>
        <taxon>Varidnaviria</taxon>
        <taxon>Bamfordvirae</taxon>
        <taxon>Nucleocytoviricota</taxon>
        <taxon>Megaviricetes</taxon>
        <taxon>Imitervirales</taxon>
        <taxon>Mimiviridae</taxon>
        <taxon>environmental samples</taxon>
    </lineage>
</organism>
<name>A0A5J6VLA9_9VIRU</name>
<proteinExistence type="predicted"/>
<accession>A0A5J6VLA9</accession>
<dbReference type="InterPro" id="IPR013083">
    <property type="entry name" value="Znf_RING/FYVE/PHD"/>
</dbReference>